<feature type="domain" description="NAD-dependent epimerase/dehydratase" evidence="2">
    <location>
        <begin position="4"/>
        <end position="237"/>
    </location>
</feature>
<accession>A0A0W0SQ88</accession>
<dbReference type="Pfam" id="PF01370">
    <property type="entry name" value="Epimerase"/>
    <property type="match status" value="1"/>
</dbReference>
<proteinExistence type="predicted"/>
<evidence type="ECO:0000313" key="3">
    <source>
        <dbReference type="EMBL" id="KTC85574.1"/>
    </source>
</evidence>
<dbReference type="PRINTS" id="PR01713">
    <property type="entry name" value="NUCEPIMERASE"/>
</dbReference>
<dbReference type="InterPro" id="IPR036291">
    <property type="entry name" value="NAD(P)-bd_dom_sf"/>
</dbReference>
<keyword evidence="4" id="KW-1185">Reference proteome</keyword>
<gene>
    <name evidence="3" type="primary">capI</name>
    <name evidence="3" type="ORF">Ldro_1899</name>
</gene>
<dbReference type="Gene3D" id="3.40.50.720">
    <property type="entry name" value="NAD(P)-binding Rossmann-like Domain"/>
    <property type="match status" value="1"/>
</dbReference>
<sequence>MRLLITGAAGFIGFHLTKLRLERGDFVIGIDNLNDYYDVRLKLARLEQLQAYPNFQFYQQDISDLQKIDEIFAKHQPQRVVNLAAQAGVRYSLSNPNSYVQSNVVGFTNIIEACRHHQIEHLIYASTSSVYGANGSQPYREEDSVNHPLTIYAATKKTNELIAHAYSHLYQLATTGLRFFTVYGPWGRPDMAFFSFTRDILAGKTINVYNHGQMERDFTYIDDIVAGISLAIDQIATANPEWSALEPDAGSSNAPYRIYNLGCGKPVNLLDYIQAIEEATGKKASKEFLAMQPGDVLSTHASTQRLQADFGYVPKIGFREGIGRFVSWYLGFYS</sequence>
<name>A0A0W0SQ88_9GAMM</name>
<dbReference type="SUPFAM" id="SSF51735">
    <property type="entry name" value="NAD(P)-binding Rossmann-fold domains"/>
    <property type="match status" value="1"/>
</dbReference>
<dbReference type="PATRIC" id="fig|1212489.4.peg.2009"/>
<protein>
    <submittedName>
        <fullName evidence="3">Protein capI</fullName>
    </submittedName>
</protein>
<comment type="caution">
    <text evidence="3">The sequence shown here is derived from an EMBL/GenBank/DDBJ whole genome shotgun (WGS) entry which is preliminary data.</text>
</comment>
<dbReference type="PANTHER" id="PTHR43574">
    <property type="entry name" value="EPIMERASE-RELATED"/>
    <property type="match status" value="1"/>
</dbReference>
<organism evidence="3 4">
    <name type="scientific">Legionella drozanskii LLAP-1</name>
    <dbReference type="NCBI Taxonomy" id="1212489"/>
    <lineage>
        <taxon>Bacteria</taxon>
        <taxon>Pseudomonadati</taxon>
        <taxon>Pseudomonadota</taxon>
        <taxon>Gammaproteobacteria</taxon>
        <taxon>Legionellales</taxon>
        <taxon>Legionellaceae</taxon>
        <taxon>Legionella</taxon>
    </lineage>
</organism>
<dbReference type="RefSeq" id="WP_058496198.1">
    <property type="nucleotide sequence ID" value="NZ_CAAAIU010000005.1"/>
</dbReference>
<evidence type="ECO:0000259" key="2">
    <source>
        <dbReference type="Pfam" id="PF01370"/>
    </source>
</evidence>
<dbReference type="AlphaFoldDB" id="A0A0W0SQ88"/>
<dbReference type="CDD" id="cd05253">
    <property type="entry name" value="UDP_GE_SDE_e"/>
    <property type="match status" value="1"/>
</dbReference>
<dbReference type="OrthoDB" id="9803010at2"/>
<dbReference type="InterPro" id="IPR001509">
    <property type="entry name" value="Epimerase_deHydtase"/>
</dbReference>
<evidence type="ECO:0000313" key="4">
    <source>
        <dbReference type="Proteomes" id="UP000054736"/>
    </source>
</evidence>
<dbReference type="Proteomes" id="UP000054736">
    <property type="component" value="Unassembled WGS sequence"/>
</dbReference>
<dbReference type="STRING" id="1212489.Ldro_1899"/>
<evidence type="ECO:0000256" key="1">
    <source>
        <dbReference type="ARBA" id="ARBA00023027"/>
    </source>
</evidence>
<reference evidence="3 4" key="1">
    <citation type="submission" date="2015-11" db="EMBL/GenBank/DDBJ databases">
        <title>Genomic analysis of 38 Legionella species identifies large and diverse effector repertoires.</title>
        <authorList>
            <person name="Burstein D."/>
            <person name="Amaro F."/>
            <person name="Zusman T."/>
            <person name="Lifshitz Z."/>
            <person name="Cohen O."/>
            <person name="Gilbert J.A."/>
            <person name="Pupko T."/>
            <person name="Shuman H.A."/>
            <person name="Segal G."/>
        </authorList>
    </citation>
    <scope>NUCLEOTIDE SEQUENCE [LARGE SCALE GENOMIC DNA]</scope>
    <source>
        <strain evidence="3 4">ATCC 700990</strain>
    </source>
</reference>
<dbReference type="EMBL" id="LNXY01000027">
    <property type="protein sequence ID" value="KTC85574.1"/>
    <property type="molecule type" value="Genomic_DNA"/>
</dbReference>
<keyword evidence="1" id="KW-0520">NAD</keyword>